<sequence>MNESVLLARQPIFDSNNNLYAHEILYRSESSLGAGDISQISTRELLVNACTNILNDNINLGLPMFVNIDEEFLLADDFFPIAPKNLIFEILETIPPTEIIIEKLGKLKRLGFEFALDDYLLEKSKVPYFKYLKVIKVDLLDVDFEQLVKSMPTLKMTRCLLLAEKVEDQQMFDRCIELGFDLFQGYYLERPKIIKGRKIGASQQLVLNLVSELSRNDIEVEEVAELISRDVGLSVKILSLINCPLYQLVREVKSVKDAVVILGLTTVKQWAITLALVAESSRPKELFRAVLVRAKTLSLYSAHTSTGNKQVESSTCFLVGLLSGIEAIFEIDMVEILDHIVLDVDIKSALLGQENQLGALLKNSIGMERFDSRIFEQLSNQEICLFNRCYRDALKWADEVMDNLA</sequence>
<feature type="domain" description="HDOD" evidence="2">
    <location>
        <begin position="199"/>
        <end position="388"/>
    </location>
</feature>
<dbReference type="Proteomes" id="UP001521137">
    <property type="component" value="Unassembled WGS sequence"/>
</dbReference>
<dbReference type="InterPro" id="IPR014408">
    <property type="entry name" value="dGMP_Pdiesterase_EAL/HD-GYP"/>
</dbReference>
<dbReference type="PANTHER" id="PTHR33525:SF4">
    <property type="entry name" value="CYCLIC DI-GMP PHOSPHODIESTERASE CDGJ"/>
    <property type="match status" value="1"/>
</dbReference>
<dbReference type="PROSITE" id="PS50883">
    <property type="entry name" value="EAL"/>
    <property type="match status" value="1"/>
</dbReference>
<name>A0ABS9DF49_9ALTE</name>
<dbReference type="SUPFAM" id="SSF141868">
    <property type="entry name" value="EAL domain-like"/>
    <property type="match status" value="1"/>
</dbReference>
<dbReference type="PIRSF" id="PIRSF003180">
    <property type="entry name" value="DiGMPpdiest_YuxH"/>
    <property type="match status" value="1"/>
</dbReference>
<dbReference type="RefSeq" id="WP_235314332.1">
    <property type="nucleotide sequence ID" value="NZ_JAKGAS010000016.1"/>
</dbReference>
<evidence type="ECO:0000259" key="2">
    <source>
        <dbReference type="PROSITE" id="PS51833"/>
    </source>
</evidence>
<dbReference type="InterPro" id="IPR013976">
    <property type="entry name" value="HDOD"/>
</dbReference>
<proteinExistence type="predicted"/>
<comment type="caution">
    <text evidence="3">The sequence shown here is derived from an EMBL/GenBank/DDBJ whole genome shotgun (WGS) entry which is preliminary data.</text>
</comment>
<organism evidence="3 4">
    <name type="scientific">Paraglaciecola algarum</name>
    <dbReference type="NCBI Taxonomy" id="3050085"/>
    <lineage>
        <taxon>Bacteria</taxon>
        <taxon>Pseudomonadati</taxon>
        <taxon>Pseudomonadota</taxon>
        <taxon>Gammaproteobacteria</taxon>
        <taxon>Alteromonadales</taxon>
        <taxon>Alteromonadaceae</taxon>
        <taxon>Paraglaciecola</taxon>
    </lineage>
</organism>
<evidence type="ECO:0000313" key="3">
    <source>
        <dbReference type="EMBL" id="MCF2950231.1"/>
    </source>
</evidence>
<dbReference type="InterPro" id="IPR052340">
    <property type="entry name" value="RNase_Y/CdgJ"/>
</dbReference>
<evidence type="ECO:0000313" key="4">
    <source>
        <dbReference type="Proteomes" id="UP001521137"/>
    </source>
</evidence>
<dbReference type="SUPFAM" id="SSF109604">
    <property type="entry name" value="HD-domain/PDEase-like"/>
    <property type="match status" value="1"/>
</dbReference>
<dbReference type="SMART" id="SM00052">
    <property type="entry name" value="EAL"/>
    <property type="match status" value="1"/>
</dbReference>
<evidence type="ECO:0000259" key="1">
    <source>
        <dbReference type="PROSITE" id="PS50883"/>
    </source>
</evidence>
<feature type="domain" description="EAL" evidence="1">
    <location>
        <begin position="1"/>
        <end position="205"/>
    </location>
</feature>
<dbReference type="InterPro" id="IPR001633">
    <property type="entry name" value="EAL_dom"/>
</dbReference>
<dbReference type="PANTHER" id="PTHR33525">
    <property type="match status" value="1"/>
</dbReference>
<dbReference type="Gene3D" id="3.20.20.450">
    <property type="entry name" value="EAL domain"/>
    <property type="match status" value="1"/>
</dbReference>
<accession>A0ABS9DF49</accession>
<protein>
    <submittedName>
        <fullName evidence="3">HDOD domain-containing protein</fullName>
    </submittedName>
</protein>
<keyword evidence="4" id="KW-1185">Reference proteome</keyword>
<reference evidence="3 4" key="1">
    <citation type="submission" date="2022-01" db="EMBL/GenBank/DDBJ databases">
        <title>Paraglaciecola sp. G1-23.</title>
        <authorList>
            <person name="Jin M.S."/>
            <person name="Han D.M."/>
            <person name="Kim H.M."/>
            <person name="Jeon C.O."/>
        </authorList>
    </citation>
    <scope>NUCLEOTIDE SEQUENCE [LARGE SCALE GENOMIC DNA]</scope>
    <source>
        <strain evidence="3 4">G1-23</strain>
    </source>
</reference>
<dbReference type="Pfam" id="PF00563">
    <property type="entry name" value="EAL"/>
    <property type="match status" value="1"/>
</dbReference>
<dbReference type="EMBL" id="JAKGAS010000016">
    <property type="protein sequence ID" value="MCF2950231.1"/>
    <property type="molecule type" value="Genomic_DNA"/>
</dbReference>
<dbReference type="InterPro" id="IPR035919">
    <property type="entry name" value="EAL_sf"/>
</dbReference>
<dbReference type="Gene3D" id="1.10.3210.10">
    <property type="entry name" value="Hypothetical protein af1432"/>
    <property type="match status" value="1"/>
</dbReference>
<dbReference type="Pfam" id="PF08668">
    <property type="entry name" value="HDOD"/>
    <property type="match status" value="1"/>
</dbReference>
<gene>
    <name evidence="3" type="ORF">L0668_19140</name>
</gene>
<dbReference type="PROSITE" id="PS51833">
    <property type="entry name" value="HDOD"/>
    <property type="match status" value="1"/>
</dbReference>